<keyword evidence="4" id="KW-0132">Cell division</keyword>
<dbReference type="PANTHER" id="PTHR30625">
    <property type="entry name" value="PROTEIN TOLQ"/>
    <property type="match status" value="1"/>
</dbReference>
<dbReference type="GO" id="GO:0017038">
    <property type="term" value="P:protein import"/>
    <property type="evidence" value="ECO:0007669"/>
    <property type="project" value="TreeGrafter"/>
</dbReference>
<keyword evidence="5 10" id="KW-0812">Transmembrane</keyword>
<feature type="domain" description="MotA/TolQ/ExbB proton channel" evidence="11">
    <location>
        <begin position="107"/>
        <end position="214"/>
    </location>
</feature>
<dbReference type="GO" id="GO:0005886">
    <property type="term" value="C:plasma membrane"/>
    <property type="evidence" value="ECO:0007669"/>
    <property type="project" value="UniProtKB-SubCell"/>
</dbReference>
<dbReference type="PANTHER" id="PTHR30625:SF3">
    <property type="entry name" value="TOL-PAL SYSTEM PROTEIN TOLQ"/>
    <property type="match status" value="1"/>
</dbReference>
<comment type="similarity">
    <text evidence="9">Belongs to the exbB/tolQ family.</text>
</comment>
<feature type="transmembrane region" description="Helical" evidence="10">
    <location>
        <begin position="133"/>
        <end position="157"/>
    </location>
</feature>
<dbReference type="AlphaFoldDB" id="A0A2G6MQG2"/>
<keyword evidence="2" id="KW-1003">Cell membrane</keyword>
<comment type="subcellular location">
    <subcellularLocation>
        <location evidence="1">Cell membrane</location>
        <topology evidence="1">Multi-pass membrane protein</topology>
    </subcellularLocation>
    <subcellularLocation>
        <location evidence="9">Membrane</location>
        <topology evidence="9">Multi-pass membrane protein</topology>
    </subcellularLocation>
</comment>
<sequence length="234" mass="25716">MTTESVGLLYMLTNAGPVVKFIMLLLLFFSIISWSIILIKFRYIRRAFRDSADFTEVFWQCRTLANAFSKAKALRSSPLARIFIAAYMEAARTESKENFATRKSAGSTLQTMGSVKRTLNRTINVENRRLTQLVSFLATAGNTAPFIGLFGTVWGIMSTFQGIGLSGSASLAVVAPGISEALVATAAGLAVAIPSVIAYNYFNDRIRVLNSELQSFSSDLLNIIERDMLKKLEA</sequence>
<name>A0A2G6MQG2_9BACT</name>
<dbReference type="NCBIfam" id="TIGR02796">
    <property type="entry name" value="tolQ"/>
    <property type="match status" value="1"/>
</dbReference>
<dbReference type="InterPro" id="IPR014163">
    <property type="entry name" value="Tol-Pal_TolQ"/>
</dbReference>
<dbReference type="InterPro" id="IPR002898">
    <property type="entry name" value="MotA_ExbB_proton_chnl"/>
</dbReference>
<evidence type="ECO:0000313" key="12">
    <source>
        <dbReference type="EMBL" id="PIE62324.1"/>
    </source>
</evidence>
<keyword evidence="7 10" id="KW-0472">Membrane</keyword>
<dbReference type="GO" id="GO:0051301">
    <property type="term" value="P:cell division"/>
    <property type="evidence" value="ECO:0007669"/>
    <property type="project" value="UniProtKB-KW"/>
</dbReference>
<evidence type="ECO:0000256" key="2">
    <source>
        <dbReference type="ARBA" id="ARBA00022475"/>
    </source>
</evidence>
<evidence type="ECO:0000256" key="7">
    <source>
        <dbReference type="ARBA" id="ARBA00023136"/>
    </source>
</evidence>
<evidence type="ECO:0000256" key="8">
    <source>
        <dbReference type="ARBA" id="ARBA00023306"/>
    </source>
</evidence>
<evidence type="ECO:0000256" key="10">
    <source>
        <dbReference type="SAM" id="Phobius"/>
    </source>
</evidence>
<dbReference type="GO" id="GO:0043213">
    <property type="term" value="P:bacteriocin transport"/>
    <property type="evidence" value="ECO:0007669"/>
    <property type="project" value="InterPro"/>
</dbReference>
<dbReference type="EMBL" id="PDTI01000051">
    <property type="protein sequence ID" value="PIE62324.1"/>
    <property type="molecule type" value="Genomic_DNA"/>
</dbReference>
<dbReference type="Pfam" id="PF01618">
    <property type="entry name" value="MotA_ExbB"/>
    <property type="match status" value="1"/>
</dbReference>
<comment type="caution">
    <text evidence="12">The sequence shown here is derived from an EMBL/GenBank/DDBJ whole genome shotgun (WGS) entry which is preliminary data.</text>
</comment>
<dbReference type="Proteomes" id="UP000231203">
    <property type="component" value="Unassembled WGS sequence"/>
</dbReference>
<keyword evidence="3" id="KW-0997">Cell inner membrane</keyword>
<gene>
    <name evidence="12" type="primary">tolQ</name>
    <name evidence="12" type="ORF">CSA25_05735</name>
</gene>
<keyword evidence="6 10" id="KW-1133">Transmembrane helix</keyword>
<evidence type="ECO:0000256" key="3">
    <source>
        <dbReference type="ARBA" id="ARBA00022519"/>
    </source>
</evidence>
<feature type="transmembrane region" description="Helical" evidence="10">
    <location>
        <begin position="177"/>
        <end position="202"/>
    </location>
</feature>
<evidence type="ECO:0000313" key="13">
    <source>
        <dbReference type="Proteomes" id="UP000231203"/>
    </source>
</evidence>
<feature type="transmembrane region" description="Helical" evidence="10">
    <location>
        <begin position="18"/>
        <end position="39"/>
    </location>
</feature>
<evidence type="ECO:0000259" key="11">
    <source>
        <dbReference type="Pfam" id="PF01618"/>
    </source>
</evidence>
<evidence type="ECO:0000256" key="9">
    <source>
        <dbReference type="RuleBase" id="RU004057"/>
    </source>
</evidence>
<protein>
    <submittedName>
        <fullName evidence="12">Protein TolQ</fullName>
    </submittedName>
</protein>
<evidence type="ECO:0000256" key="4">
    <source>
        <dbReference type="ARBA" id="ARBA00022618"/>
    </source>
</evidence>
<evidence type="ECO:0000256" key="1">
    <source>
        <dbReference type="ARBA" id="ARBA00004651"/>
    </source>
</evidence>
<dbReference type="InterPro" id="IPR050790">
    <property type="entry name" value="ExbB/TolQ_transport"/>
</dbReference>
<reference evidence="12 13" key="1">
    <citation type="submission" date="2017-10" db="EMBL/GenBank/DDBJ databases">
        <title>Novel microbial diversity and functional potential in the marine mammal oral microbiome.</title>
        <authorList>
            <person name="Dudek N.K."/>
            <person name="Sun C.L."/>
            <person name="Burstein D."/>
            <person name="Kantor R.S."/>
            <person name="Aliaga Goltsman D.S."/>
            <person name="Bik E.M."/>
            <person name="Thomas B.C."/>
            <person name="Banfield J.F."/>
            <person name="Relman D.A."/>
        </authorList>
    </citation>
    <scope>NUCLEOTIDE SEQUENCE [LARGE SCALE GENOMIC DNA]</scope>
    <source>
        <strain evidence="12">DOLJORAL78_47_202</strain>
    </source>
</reference>
<keyword evidence="9" id="KW-0813">Transport</keyword>
<organism evidence="12 13">
    <name type="scientific">Desulfobacter postgatei</name>
    <dbReference type="NCBI Taxonomy" id="2293"/>
    <lineage>
        <taxon>Bacteria</taxon>
        <taxon>Pseudomonadati</taxon>
        <taxon>Thermodesulfobacteriota</taxon>
        <taxon>Desulfobacteria</taxon>
        <taxon>Desulfobacterales</taxon>
        <taxon>Desulfobacteraceae</taxon>
        <taxon>Desulfobacter</taxon>
    </lineage>
</organism>
<proteinExistence type="inferred from homology"/>
<keyword evidence="9" id="KW-0653">Protein transport</keyword>
<evidence type="ECO:0000256" key="6">
    <source>
        <dbReference type="ARBA" id="ARBA00022989"/>
    </source>
</evidence>
<accession>A0A2G6MQG2</accession>
<keyword evidence="8" id="KW-0131">Cell cycle</keyword>
<evidence type="ECO:0000256" key="5">
    <source>
        <dbReference type="ARBA" id="ARBA00022692"/>
    </source>
</evidence>